<proteinExistence type="predicted"/>
<evidence type="ECO:0000313" key="2">
    <source>
        <dbReference type="Proteomes" id="UP000824134"/>
    </source>
</evidence>
<accession>A0A9D1ZQQ6</accession>
<dbReference type="AlphaFoldDB" id="A0A9D1ZQQ6"/>
<reference evidence="1" key="2">
    <citation type="submission" date="2021-04" db="EMBL/GenBank/DDBJ databases">
        <authorList>
            <person name="Gilroy R."/>
        </authorList>
    </citation>
    <scope>NUCLEOTIDE SEQUENCE</scope>
    <source>
        <strain evidence="1">ChiHjej12B11-9195</strain>
    </source>
</reference>
<name>A0A9D1ZQQ6_9MICC</name>
<gene>
    <name evidence="1" type="ORF">H9821_01830</name>
</gene>
<organism evidence="1 2">
    <name type="scientific">Candidatus Rothia avicola</name>
    <dbReference type="NCBI Taxonomy" id="2840478"/>
    <lineage>
        <taxon>Bacteria</taxon>
        <taxon>Bacillati</taxon>
        <taxon>Actinomycetota</taxon>
        <taxon>Actinomycetes</taxon>
        <taxon>Micrococcales</taxon>
        <taxon>Micrococcaceae</taxon>
        <taxon>Rothia</taxon>
    </lineage>
</organism>
<protein>
    <submittedName>
        <fullName evidence="1">Uncharacterized protein</fullName>
    </submittedName>
</protein>
<dbReference type="Proteomes" id="UP000824134">
    <property type="component" value="Unassembled WGS sequence"/>
</dbReference>
<comment type="caution">
    <text evidence="1">The sequence shown here is derived from an EMBL/GenBank/DDBJ whole genome shotgun (WGS) entry which is preliminary data.</text>
</comment>
<evidence type="ECO:0000313" key="1">
    <source>
        <dbReference type="EMBL" id="HIY94392.1"/>
    </source>
</evidence>
<dbReference type="EMBL" id="DXCN01000018">
    <property type="protein sequence ID" value="HIY94392.1"/>
    <property type="molecule type" value="Genomic_DNA"/>
</dbReference>
<reference evidence="1" key="1">
    <citation type="journal article" date="2021" name="PeerJ">
        <title>Extensive microbial diversity within the chicken gut microbiome revealed by metagenomics and culture.</title>
        <authorList>
            <person name="Gilroy R."/>
            <person name="Ravi A."/>
            <person name="Getino M."/>
            <person name="Pursley I."/>
            <person name="Horton D.L."/>
            <person name="Alikhan N.F."/>
            <person name="Baker D."/>
            <person name="Gharbi K."/>
            <person name="Hall N."/>
            <person name="Watson M."/>
            <person name="Adriaenssens E.M."/>
            <person name="Foster-Nyarko E."/>
            <person name="Jarju S."/>
            <person name="Secka A."/>
            <person name="Antonio M."/>
            <person name="Oren A."/>
            <person name="Chaudhuri R.R."/>
            <person name="La Ragione R."/>
            <person name="Hildebrand F."/>
            <person name="Pallen M.J."/>
        </authorList>
    </citation>
    <scope>NUCLEOTIDE SEQUENCE</scope>
    <source>
        <strain evidence="1">ChiHjej12B11-9195</strain>
    </source>
</reference>
<sequence>MIAIGGAIGTGLFLGAGGRPSCRPCPVAGEWGEIVRPYLHYMRTPLSTLWTAAPTGVD</sequence>